<dbReference type="AlphaFoldDB" id="A0A2S5SX16"/>
<feature type="domain" description="CusB-like beta-barrel" evidence="6">
    <location>
        <begin position="260"/>
        <end position="336"/>
    </location>
</feature>
<proteinExistence type="inferred from homology"/>
<evidence type="ECO:0000256" key="1">
    <source>
        <dbReference type="ARBA" id="ARBA00009477"/>
    </source>
</evidence>
<dbReference type="InterPro" id="IPR006143">
    <property type="entry name" value="RND_pump_MFP"/>
</dbReference>
<dbReference type="Gene3D" id="2.40.30.170">
    <property type="match status" value="1"/>
</dbReference>
<organism evidence="8 9">
    <name type="scientific">Caldimonas caldifontis</name>
    <dbReference type="NCBI Taxonomy" id="1452508"/>
    <lineage>
        <taxon>Bacteria</taxon>
        <taxon>Pseudomonadati</taxon>
        <taxon>Pseudomonadota</taxon>
        <taxon>Betaproteobacteria</taxon>
        <taxon>Burkholderiales</taxon>
        <taxon>Sphaerotilaceae</taxon>
        <taxon>Caldimonas</taxon>
    </lineage>
</organism>
<dbReference type="Pfam" id="PF19335">
    <property type="entry name" value="HMBD"/>
    <property type="match status" value="1"/>
</dbReference>
<dbReference type="OrthoDB" id="9806939at2"/>
<feature type="domain" description="Heavy metal binding" evidence="3">
    <location>
        <begin position="60"/>
        <end position="86"/>
    </location>
</feature>
<dbReference type="GO" id="GO:0030288">
    <property type="term" value="C:outer membrane-bounded periplasmic space"/>
    <property type="evidence" value="ECO:0007669"/>
    <property type="project" value="TreeGrafter"/>
</dbReference>
<dbReference type="InterPro" id="IPR058649">
    <property type="entry name" value="CzcB_C"/>
</dbReference>
<feature type="domain" description="CzcB-like C-terminal circularly permuted SH3-like" evidence="7">
    <location>
        <begin position="344"/>
        <end position="404"/>
    </location>
</feature>
<evidence type="ECO:0000259" key="6">
    <source>
        <dbReference type="Pfam" id="PF25954"/>
    </source>
</evidence>
<dbReference type="GO" id="GO:0016020">
    <property type="term" value="C:membrane"/>
    <property type="evidence" value="ECO:0007669"/>
    <property type="project" value="InterPro"/>
</dbReference>
<keyword evidence="2" id="KW-0813">Transport</keyword>
<dbReference type="RefSeq" id="WP_104301977.1">
    <property type="nucleotide sequence ID" value="NZ_PSNX01000004.1"/>
</dbReference>
<dbReference type="InterPro" id="IPR045800">
    <property type="entry name" value="HMBD"/>
</dbReference>
<dbReference type="InterPro" id="IPR042230">
    <property type="entry name" value="CusF_sf"/>
</dbReference>
<dbReference type="GO" id="GO:0022857">
    <property type="term" value="F:transmembrane transporter activity"/>
    <property type="evidence" value="ECO:0007669"/>
    <property type="project" value="InterPro"/>
</dbReference>
<dbReference type="Pfam" id="PF25975">
    <property type="entry name" value="CzcB_C"/>
    <property type="match status" value="1"/>
</dbReference>
<evidence type="ECO:0000313" key="9">
    <source>
        <dbReference type="Proteomes" id="UP000238605"/>
    </source>
</evidence>
<feature type="domain" description="CusB-like three alpha-helical bundle" evidence="4">
    <location>
        <begin position="175"/>
        <end position="223"/>
    </location>
</feature>
<dbReference type="SUPFAM" id="SSF111369">
    <property type="entry name" value="HlyD-like secretion proteins"/>
    <property type="match status" value="1"/>
</dbReference>
<gene>
    <name evidence="8" type="ORF">C1704_06945</name>
</gene>
<feature type="domain" description="CusB-like barrel-sandwich hybrid" evidence="5">
    <location>
        <begin position="139"/>
        <end position="256"/>
    </location>
</feature>
<dbReference type="InterPro" id="IPR021647">
    <property type="entry name" value="CusF_Ec"/>
</dbReference>
<comment type="caution">
    <text evidence="8">The sequence shown here is derived from an EMBL/GenBank/DDBJ whole genome shotgun (WGS) entry which is preliminary data.</text>
</comment>
<dbReference type="GO" id="GO:0060003">
    <property type="term" value="P:copper ion export"/>
    <property type="evidence" value="ECO:0007669"/>
    <property type="project" value="TreeGrafter"/>
</dbReference>
<evidence type="ECO:0000259" key="7">
    <source>
        <dbReference type="Pfam" id="PF25975"/>
    </source>
</evidence>
<protein>
    <submittedName>
        <fullName evidence="8">Efflux RND transporter periplasmic adaptor subunit</fullName>
    </submittedName>
</protein>
<accession>A0A2S5SX16</accession>
<dbReference type="Gene3D" id="2.40.420.20">
    <property type="match status" value="1"/>
</dbReference>
<dbReference type="GO" id="GO:0015679">
    <property type="term" value="P:plasma membrane copper ion transport"/>
    <property type="evidence" value="ECO:0007669"/>
    <property type="project" value="TreeGrafter"/>
</dbReference>
<dbReference type="Pfam" id="PF25954">
    <property type="entry name" value="Beta-barrel_RND_2"/>
    <property type="match status" value="1"/>
</dbReference>
<dbReference type="InterPro" id="IPR058791">
    <property type="entry name" value="3HB_CusB"/>
</dbReference>
<dbReference type="Proteomes" id="UP000238605">
    <property type="component" value="Unassembled WGS sequence"/>
</dbReference>
<evidence type="ECO:0000256" key="2">
    <source>
        <dbReference type="ARBA" id="ARBA00022448"/>
    </source>
</evidence>
<reference evidence="8 9" key="1">
    <citation type="submission" date="2018-02" db="EMBL/GenBank/DDBJ databases">
        <title>Reclassifiation of [Polyangium] brachysporum DSM 7029 as Guopingzhaonella breviflexa gen. nov., sp. nov., a member of the family Comamonadaceae.</title>
        <authorList>
            <person name="Tang B."/>
        </authorList>
    </citation>
    <scope>NUCLEOTIDE SEQUENCE [LARGE SCALE GENOMIC DNA]</scope>
    <source>
        <strain evidence="8 9">BCRC 80649</strain>
    </source>
</reference>
<evidence type="ECO:0000259" key="5">
    <source>
        <dbReference type="Pfam" id="PF25919"/>
    </source>
</evidence>
<keyword evidence="9" id="KW-1185">Reference proteome</keyword>
<dbReference type="FunFam" id="2.40.30.170:FF:000010">
    <property type="entry name" value="Efflux RND transporter periplasmic adaptor subunit"/>
    <property type="match status" value="1"/>
</dbReference>
<dbReference type="Pfam" id="PF25919">
    <property type="entry name" value="BSH_CusB"/>
    <property type="match status" value="1"/>
</dbReference>
<dbReference type="InterPro" id="IPR058790">
    <property type="entry name" value="BSH_CusB"/>
</dbReference>
<evidence type="ECO:0000313" key="8">
    <source>
        <dbReference type="EMBL" id="PPE67158.1"/>
    </source>
</evidence>
<dbReference type="InterPro" id="IPR058792">
    <property type="entry name" value="Beta-barrel_RND_2"/>
</dbReference>
<dbReference type="PANTHER" id="PTHR30097:SF15">
    <property type="entry name" value="CATION EFFLUX SYSTEM PROTEIN CUSB"/>
    <property type="match status" value="1"/>
</dbReference>
<sequence length="529" mass="54651">MSLSSNPSSTKTLVAGAVLLLVGLGAGWALSQWLSAGGHAGAPATAAATAASAPERRVLYWYDPMVPTQRFDKPGKSPFMEMQLVPRYADEAGADAGSAVAVSPQAVQSLGLRVSTAEKRVLQAAVDAVGTVGLNERDVSIVQARANGFVERVHPRAPGDVIPAGAPLAEVLHPDWLAAQREYLAVRATGDAALAQAARARLTLLGMPAALIERVDASGQPQAVTTIVAPSGGLIAELMVRQGMTVSAGMTMARINGLGTVWVEAAVPEALGAAVVSGQPAELRLVAFPGEVRRGKVAAVLPEASRDTRTLRVRVEVPNPGGRLRAGMFGQVRLLGAGQGAEVVTVPGEAVIRTGRRALVYVVDAPGRYRPVEVELGAEVDGRVAVLKGVEAGQQVVASGQFLIDSEASLQGLTARAPAEAAATTATAAATAVSAQQGPTGEFSTRGRVVELDAAAITLEHEAVPALKWPAMTMPFQLARPDLARGLKAGDAVRFRFRQKGDEHVVTAIDREPAATDPHAGHGSTGAPR</sequence>
<evidence type="ECO:0000259" key="3">
    <source>
        <dbReference type="Pfam" id="PF19335"/>
    </source>
</evidence>
<dbReference type="Gene3D" id="2.40.50.320">
    <property type="entry name" value="Copper binding periplasmic protein CusF"/>
    <property type="match status" value="1"/>
</dbReference>
<dbReference type="Pfam" id="PF11604">
    <property type="entry name" value="CusF_Ec"/>
    <property type="match status" value="1"/>
</dbReference>
<dbReference type="InterPro" id="IPR051909">
    <property type="entry name" value="MFP_Cation_Efflux"/>
</dbReference>
<dbReference type="Pfam" id="PF25869">
    <property type="entry name" value="3HB_CusB"/>
    <property type="match status" value="1"/>
</dbReference>
<evidence type="ECO:0000259" key="4">
    <source>
        <dbReference type="Pfam" id="PF25869"/>
    </source>
</evidence>
<dbReference type="GO" id="GO:0046914">
    <property type="term" value="F:transition metal ion binding"/>
    <property type="evidence" value="ECO:0007669"/>
    <property type="project" value="TreeGrafter"/>
</dbReference>
<comment type="similarity">
    <text evidence="1">Belongs to the membrane fusion protein (MFP) (TC 8.A.1) family.</text>
</comment>
<dbReference type="NCBIfam" id="TIGR01730">
    <property type="entry name" value="RND_mfp"/>
    <property type="match status" value="1"/>
</dbReference>
<dbReference type="Gene3D" id="6.10.140.730">
    <property type="match status" value="1"/>
</dbReference>
<dbReference type="PANTHER" id="PTHR30097">
    <property type="entry name" value="CATION EFFLUX SYSTEM PROTEIN CUSB"/>
    <property type="match status" value="1"/>
</dbReference>
<dbReference type="EMBL" id="PSNX01000004">
    <property type="protein sequence ID" value="PPE67158.1"/>
    <property type="molecule type" value="Genomic_DNA"/>
</dbReference>
<name>A0A2S5SX16_9BURK</name>